<dbReference type="OrthoDB" id="296793at2759"/>
<evidence type="ECO:0000313" key="2">
    <source>
        <dbReference type="Proteomes" id="UP000299102"/>
    </source>
</evidence>
<name>A0A4C1TQ08_EUMVA</name>
<protein>
    <submittedName>
        <fullName evidence="1">Uncharacterized protein</fullName>
    </submittedName>
</protein>
<organism evidence="1 2">
    <name type="scientific">Eumeta variegata</name>
    <name type="common">Bagworm moth</name>
    <name type="synonym">Eumeta japonica</name>
    <dbReference type="NCBI Taxonomy" id="151549"/>
    <lineage>
        <taxon>Eukaryota</taxon>
        <taxon>Metazoa</taxon>
        <taxon>Ecdysozoa</taxon>
        <taxon>Arthropoda</taxon>
        <taxon>Hexapoda</taxon>
        <taxon>Insecta</taxon>
        <taxon>Pterygota</taxon>
        <taxon>Neoptera</taxon>
        <taxon>Endopterygota</taxon>
        <taxon>Lepidoptera</taxon>
        <taxon>Glossata</taxon>
        <taxon>Ditrysia</taxon>
        <taxon>Tineoidea</taxon>
        <taxon>Psychidae</taxon>
        <taxon>Oiketicinae</taxon>
        <taxon>Eumeta</taxon>
    </lineage>
</organism>
<proteinExistence type="predicted"/>
<gene>
    <name evidence="1" type="ORF">EVAR_94401_1</name>
</gene>
<dbReference type="Proteomes" id="UP000299102">
    <property type="component" value="Unassembled WGS sequence"/>
</dbReference>
<dbReference type="EMBL" id="BGZK01000076">
    <property type="protein sequence ID" value="GBP16060.1"/>
    <property type="molecule type" value="Genomic_DNA"/>
</dbReference>
<sequence>MTIWRLSDDVIGQGYRSSVIKRRNPIEFGLVCLRTQRTNTRKIAAMSERGPTSELGHWNSAGPVSESKSDMSFISNALVTPLQYRMSMGGGNHLLPDGLHVRFPLKNLIKKRGEKGAEPFCLHLSVSDASGFIILPPPCALQSSYFRSKNLDPDPSCCHERDKGCYLIDS</sequence>
<dbReference type="AlphaFoldDB" id="A0A4C1TQ08"/>
<reference evidence="1 2" key="1">
    <citation type="journal article" date="2019" name="Commun. Biol.">
        <title>The bagworm genome reveals a unique fibroin gene that provides high tensile strength.</title>
        <authorList>
            <person name="Kono N."/>
            <person name="Nakamura H."/>
            <person name="Ohtoshi R."/>
            <person name="Tomita M."/>
            <person name="Numata K."/>
            <person name="Arakawa K."/>
        </authorList>
    </citation>
    <scope>NUCLEOTIDE SEQUENCE [LARGE SCALE GENOMIC DNA]</scope>
</reference>
<evidence type="ECO:0000313" key="1">
    <source>
        <dbReference type="EMBL" id="GBP16060.1"/>
    </source>
</evidence>
<comment type="caution">
    <text evidence="1">The sequence shown here is derived from an EMBL/GenBank/DDBJ whole genome shotgun (WGS) entry which is preliminary data.</text>
</comment>
<accession>A0A4C1TQ08</accession>
<keyword evidence="2" id="KW-1185">Reference proteome</keyword>